<reference evidence="2" key="2">
    <citation type="submission" date="2021-02" db="EMBL/GenBank/DDBJ databases">
        <authorList>
            <person name="Kimball J.A."/>
            <person name="Haas M.W."/>
            <person name="Macchietto M."/>
            <person name="Kono T."/>
            <person name="Duquette J."/>
            <person name="Shao M."/>
        </authorList>
    </citation>
    <scope>NUCLEOTIDE SEQUENCE</scope>
    <source>
        <tissue evidence="2">Fresh leaf tissue</tissue>
    </source>
</reference>
<dbReference type="GO" id="GO:0030681">
    <property type="term" value="C:multimeric ribonuclease P complex"/>
    <property type="evidence" value="ECO:0007669"/>
    <property type="project" value="TreeGrafter"/>
</dbReference>
<dbReference type="Pfam" id="PF01900">
    <property type="entry name" value="RNase_P_Rpp14"/>
    <property type="match status" value="1"/>
</dbReference>
<keyword evidence="3" id="KW-1185">Reference proteome</keyword>
<feature type="compositionally biased region" description="Pro residues" evidence="1">
    <location>
        <begin position="71"/>
        <end position="80"/>
    </location>
</feature>
<feature type="compositionally biased region" description="Low complexity" evidence="1">
    <location>
        <begin position="13"/>
        <end position="26"/>
    </location>
</feature>
<dbReference type="AlphaFoldDB" id="A0A8J5SYT0"/>
<organism evidence="2 3">
    <name type="scientific">Zizania palustris</name>
    <name type="common">Northern wild rice</name>
    <dbReference type="NCBI Taxonomy" id="103762"/>
    <lineage>
        <taxon>Eukaryota</taxon>
        <taxon>Viridiplantae</taxon>
        <taxon>Streptophyta</taxon>
        <taxon>Embryophyta</taxon>
        <taxon>Tracheophyta</taxon>
        <taxon>Spermatophyta</taxon>
        <taxon>Magnoliopsida</taxon>
        <taxon>Liliopsida</taxon>
        <taxon>Poales</taxon>
        <taxon>Poaceae</taxon>
        <taxon>BOP clade</taxon>
        <taxon>Oryzoideae</taxon>
        <taxon>Oryzeae</taxon>
        <taxon>Zizaniinae</taxon>
        <taxon>Zizania</taxon>
    </lineage>
</organism>
<evidence type="ECO:0000313" key="2">
    <source>
        <dbReference type="EMBL" id="KAG8083473.1"/>
    </source>
</evidence>
<dbReference type="PANTHER" id="PTHR15441:SF2">
    <property type="entry name" value="RIBONUCLEASE P_MRP PROTEIN SUBUNIT POP5"/>
    <property type="match status" value="1"/>
</dbReference>
<gene>
    <name evidence="2" type="ORF">GUJ93_ZPchr0015g6671</name>
</gene>
<dbReference type="GO" id="GO:0000172">
    <property type="term" value="C:ribonuclease MRP complex"/>
    <property type="evidence" value="ECO:0007669"/>
    <property type="project" value="TreeGrafter"/>
</dbReference>
<protein>
    <submittedName>
        <fullName evidence="2">Uncharacterized protein</fullName>
    </submittedName>
</protein>
<dbReference type="PANTHER" id="PTHR15441">
    <property type="entry name" value="RIBONUCLEASE P PROTEIN SUBUNIT P14"/>
    <property type="match status" value="1"/>
</dbReference>
<accession>A0A8J5SYT0</accession>
<sequence>MVSTPPRPRRRSSAPPRLASPRLAPTAGPPPPPSVHASPSSPVLRPAAQGLVSPPPSVLRPAAPRLAPTAGPSPPPPVPRLSPGARPSSQTLAGATFPVLPSSLFVSLRLLAWSGDYSLDDSVFSFPTLSSLLRRAVSSRARRTSHSEGRRVRPAPIGFHLALNRTEGPDHSQSKEELCSESWLTSWFISRTAIRDSILLNFGECGLAACLGSLQVKYVNAITKICVIRVSHDDHQRVWAAITMVTSIGKIPVSFNLLDVSDL</sequence>
<reference evidence="2" key="1">
    <citation type="journal article" date="2021" name="bioRxiv">
        <title>Whole Genome Assembly and Annotation of Northern Wild Rice, Zizania palustris L., Supports a Whole Genome Duplication in the Zizania Genus.</title>
        <authorList>
            <person name="Haas M."/>
            <person name="Kono T."/>
            <person name="Macchietto M."/>
            <person name="Millas R."/>
            <person name="McGilp L."/>
            <person name="Shao M."/>
            <person name="Duquette J."/>
            <person name="Hirsch C.N."/>
            <person name="Kimball J."/>
        </authorList>
    </citation>
    <scope>NUCLEOTIDE SEQUENCE</scope>
    <source>
        <tissue evidence="2">Fresh leaf tissue</tissue>
    </source>
</reference>
<dbReference type="OrthoDB" id="24745at2759"/>
<comment type="caution">
    <text evidence="2">The sequence shown here is derived from an EMBL/GenBank/DDBJ whole genome shotgun (WGS) entry which is preliminary data.</text>
</comment>
<dbReference type="EMBL" id="JAAALK010000085">
    <property type="protein sequence ID" value="KAG8083473.1"/>
    <property type="molecule type" value="Genomic_DNA"/>
</dbReference>
<dbReference type="GO" id="GO:0001682">
    <property type="term" value="P:tRNA 5'-leader removal"/>
    <property type="evidence" value="ECO:0007669"/>
    <property type="project" value="InterPro"/>
</dbReference>
<dbReference type="GO" id="GO:0033204">
    <property type="term" value="F:ribonuclease P RNA binding"/>
    <property type="evidence" value="ECO:0007669"/>
    <property type="project" value="TreeGrafter"/>
</dbReference>
<name>A0A8J5SYT0_ZIZPA</name>
<dbReference type="Proteomes" id="UP000729402">
    <property type="component" value="Unassembled WGS sequence"/>
</dbReference>
<evidence type="ECO:0000256" key="1">
    <source>
        <dbReference type="SAM" id="MobiDB-lite"/>
    </source>
</evidence>
<dbReference type="InterPro" id="IPR002759">
    <property type="entry name" value="Pop5/Rpp14/Rnp2-like"/>
</dbReference>
<feature type="region of interest" description="Disordered" evidence="1">
    <location>
        <begin position="1"/>
        <end position="90"/>
    </location>
</feature>
<proteinExistence type="predicted"/>
<dbReference type="GO" id="GO:0005730">
    <property type="term" value="C:nucleolus"/>
    <property type="evidence" value="ECO:0007669"/>
    <property type="project" value="TreeGrafter"/>
</dbReference>
<evidence type="ECO:0000313" key="3">
    <source>
        <dbReference type="Proteomes" id="UP000729402"/>
    </source>
</evidence>
<feature type="compositionally biased region" description="Low complexity" evidence="1">
    <location>
        <begin position="59"/>
        <end position="70"/>
    </location>
</feature>